<dbReference type="Proteomes" id="UP001497392">
    <property type="component" value="Unassembled WGS sequence"/>
</dbReference>
<evidence type="ECO:0000256" key="3">
    <source>
        <dbReference type="ARBA" id="ARBA00022692"/>
    </source>
</evidence>
<evidence type="ECO:0000313" key="8">
    <source>
        <dbReference type="EMBL" id="CAL5223328.1"/>
    </source>
</evidence>
<dbReference type="EMBL" id="CAXHTA020000008">
    <property type="protein sequence ID" value="CAL5223328.1"/>
    <property type="molecule type" value="Genomic_DNA"/>
</dbReference>
<evidence type="ECO:0000256" key="4">
    <source>
        <dbReference type="ARBA" id="ARBA00022989"/>
    </source>
</evidence>
<dbReference type="PANTHER" id="PTHR21716">
    <property type="entry name" value="TRANSMEMBRANE PROTEIN"/>
    <property type="match status" value="1"/>
</dbReference>
<feature type="transmembrane region" description="Helical" evidence="7">
    <location>
        <begin position="439"/>
        <end position="461"/>
    </location>
</feature>
<keyword evidence="3 7" id="KW-0812">Transmembrane</keyword>
<protein>
    <submittedName>
        <fullName evidence="8">G5826 protein</fullName>
    </submittedName>
</protein>
<gene>
    <name evidence="8" type="primary">g5826</name>
    <name evidence="8" type="ORF">VP750_LOCUS4987</name>
</gene>
<evidence type="ECO:0000256" key="7">
    <source>
        <dbReference type="SAM" id="Phobius"/>
    </source>
</evidence>
<feature type="transmembrane region" description="Helical" evidence="7">
    <location>
        <begin position="285"/>
        <end position="308"/>
    </location>
</feature>
<keyword evidence="5 7" id="KW-0472">Membrane</keyword>
<feature type="transmembrane region" description="Helical" evidence="7">
    <location>
        <begin position="30"/>
        <end position="49"/>
    </location>
</feature>
<accession>A0ABP1FTU4</accession>
<dbReference type="InterPro" id="IPR002549">
    <property type="entry name" value="AI-2E-like"/>
</dbReference>
<feature type="transmembrane region" description="Helical" evidence="7">
    <location>
        <begin position="261"/>
        <end position="279"/>
    </location>
</feature>
<keyword evidence="4 7" id="KW-1133">Transmembrane helix</keyword>
<evidence type="ECO:0000256" key="2">
    <source>
        <dbReference type="ARBA" id="ARBA00009773"/>
    </source>
</evidence>
<sequence>MQRSGTPEPEAADTSDDEAEPSHLYSQLQLYILGSFLASILIGVSHLIWGILSGFQAPLLWALLCSIALRDLKQWLVTVCRQHLTHDRTILMILVDILLLPLRAVRGTATDMYEILKTWKRYALEYEANYRRQQVEDSRRAYSAARLPEETEIVKRQGQGQEPARRKPAPLLMEAEGAAVADQARKPRRISSSRARVKLKPKPSSSAQAFGAMSSLAKLGLKAAMQGSERMTPWRKAPSAPAAAAWQEREAAQAHARAQALFRWLFSSCMVYELFHWFLHSWVVALQVALVCFTVVALLGLLPLLYFLGHWYLVQQSPLEAWESPQRSLSRRWSSFGRDSPACRTPDAKGHQEKGRAWSNPGSAEDEAATPLGTMTAEEDTQCQDGKLQREATADKPGQRGWLGACREALRFGARMLQRVYLALDRLLRQGLHDNMNTLITVGLMMGLILGTAGMGAFVGLQIAQEGRTAVRAVTEALPAWQAEILEDAPTALAKQGGRAWQSRVREWQSVTVSLAKQQVPAIYSWLGAQTDSFVERQNLTEVVQDLKTLAVAFQPAGACTAAEREALTVASARASLSWHSKWQHAQSALKQKEEGEAAFAAALKAAERSQAVVSSASMPAANGNASWCAHDGREAPPRPEVKAPAKLLEAQEVLVAADEQARISKQAFQAAARDAEAARQEVESTQRLLRSCLQPQGGTGMARRGGAVQRLVERLQAAYADIWQLKLLQGVEKLKAVLWDALTLGQEVLAGQGQPGGELGALQRAAQAAAEPLIALGQATASTALGYLGSSTAVALTSGLGVLRLGLGVVQAGVQFILFAGLLFVLLSADSDPLLYAVRVLPLSRSSQRQAASAFSNAMRGVFLCALKLALFHALFTWLTLRMFETHFVYASTLASAIFALLPLIPSWLVALPAALQLFIQDRALAAVVLIAAHFGAWSFADDILLREIAGSHPYLTGLGIFGGMYTFDNPLQGAIVGPMLLSLLSVFVNLHSQFMGSATLSQQLSGGETKLHYIACKNNYRVY</sequence>
<feature type="transmembrane region" description="Helical" evidence="7">
    <location>
        <begin position="817"/>
        <end position="842"/>
    </location>
</feature>
<evidence type="ECO:0000256" key="6">
    <source>
        <dbReference type="SAM" id="MobiDB-lite"/>
    </source>
</evidence>
<comment type="similarity">
    <text evidence="2">Belongs to the autoinducer-2 exporter (AI-2E) (TC 2.A.86) family.</text>
</comment>
<evidence type="ECO:0000256" key="5">
    <source>
        <dbReference type="ARBA" id="ARBA00023136"/>
    </source>
</evidence>
<name>A0ABP1FTU4_9CHLO</name>
<feature type="compositionally biased region" description="Basic and acidic residues" evidence="6">
    <location>
        <begin position="346"/>
        <end position="356"/>
    </location>
</feature>
<comment type="caution">
    <text evidence="8">The sequence shown here is derived from an EMBL/GenBank/DDBJ whole genome shotgun (WGS) entry which is preliminary data.</text>
</comment>
<keyword evidence="9" id="KW-1185">Reference proteome</keyword>
<evidence type="ECO:0000313" key="9">
    <source>
        <dbReference type="Proteomes" id="UP001497392"/>
    </source>
</evidence>
<feature type="transmembrane region" description="Helical" evidence="7">
    <location>
        <begin position="888"/>
        <end position="913"/>
    </location>
</feature>
<feature type="transmembrane region" description="Helical" evidence="7">
    <location>
        <begin position="973"/>
        <end position="992"/>
    </location>
</feature>
<comment type="subcellular location">
    <subcellularLocation>
        <location evidence="1">Membrane</location>
        <topology evidence="1">Multi-pass membrane protein</topology>
    </subcellularLocation>
</comment>
<evidence type="ECO:0000256" key="1">
    <source>
        <dbReference type="ARBA" id="ARBA00004141"/>
    </source>
</evidence>
<proteinExistence type="inferred from homology"/>
<feature type="transmembrane region" description="Helical" evidence="7">
    <location>
        <begin position="925"/>
        <end position="942"/>
    </location>
</feature>
<feature type="region of interest" description="Disordered" evidence="6">
    <location>
        <begin position="333"/>
        <end position="368"/>
    </location>
</feature>
<organism evidence="8 9">
    <name type="scientific">Coccomyxa viridis</name>
    <dbReference type="NCBI Taxonomy" id="1274662"/>
    <lineage>
        <taxon>Eukaryota</taxon>
        <taxon>Viridiplantae</taxon>
        <taxon>Chlorophyta</taxon>
        <taxon>core chlorophytes</taxon>
        <taxon>Trebouxiophyceae</taxon>
        <taxon>Trebouxiophyceae incertae sedis</taxon>
        <taxon>Coccomyxaceae</taxon>
        <taxon>Coccomyxa</taxon>
    </lineage>
</organism>
<feature type="transmembrane region" description="Helical" evidence="7">
    <location>
        <begin position="863"/>
        <end position="882"/>
    </location>
</feature>
<dbReference type="PANTHER" id="PTHR21716:SF4">
    <property type="entry name" value="TRANSMEMBRANE PROTEIN 245"/>
    <property type="match status" value="1"/>
</dbReference>
<reference evidence="8 9" key="1">
    <citation type="submission" date="2024-06" db="EMBL/GenBank/DDBJ databases">
        <authorList>
            <person name="Kraege A."/>
            <person name="Thomma B."/>
        </authorList>
    </citation>
    <scope>NUCLEOTIDE SEQUENCE [LARGE SCALE GENOMIC DNA]</scope>
</reference>